<proteinExistence type="inferred from homology"/>
<sequence length="354" mass="39979">MTELEDLNLARLRLVEALGDQSPRYFERMKQWFKMKISKEEFDLESRKQLSKEQIHLHNQFLLCLFDKCQGLANMSRSKAIGTQATFPSAPLLVESDSAMSPTDSAKRTKLGKKRHHSERTGFEPVEVVDYLPSLRPPSYQPTDEPQRNCAYELFLPDQAFLMGRLMLAAWESGLEGANDSAADFLVCAVQHFLKTIIVAVVSQRSSFKTNAKHFIHGMGSPVPNPWLRNTAHITAPDGPTEVLAMHEDTIDFWGVKREEDSNDPVHLMRLRESYDEAEDRKALEAACSSQNTRYVGPPITAWNLLSALQTHRSSVMSQTVYSINVERILTKLNHPSWDDEEAALARSGCSTSI</sequence>
<evidence type="ECO:0000256" key="1">
    <source>
        <dbReference type="ARBA" id="ARBA00004123"/>
    </source>
</evidence>
<dbReference type="Pfam" id="PF12767">
    <property type="entry name" value="SAGA-Tad1"/>
    <property type="match status" value="1"/>
</dbReference>
<dbReference type="GeneID" id="117641591"/>
<dbReference type="PANTHER" id="PTHR21277">
    <property type="entry name" value="TRANSCRIPTIONAL ADAPTER 1"/>
    <property type="match status" value="1"/>
</dbReference>
<dbReference type="PANTHER" id="PTHR21277:SF5">
    <property type="entry name" value="TRANSCRIPTIONAL ADAPTER 1"/>
    <property type="match status" value="1"/>
</dbReference>
<dbReference type="FunCoup" id="A0A6P8YES2">
    <property type="interactions" value="1261"/>
</dbReference>
<dbReference type="GO" id="GO:0006357">
    <property type="term" value="P:regulation of transcription by RNA polymerase II"/>
    <property type="evidence" value="ECO:0007669"/>
    <property type="project" value="TreeGrafter"/>
</dbReference>
<dbReference type="AlphaFoldDB" id="A0A6P8YES2"/>
<dbReference type="RefSeq" id="XP_034234946.1">
    <property type="nucleotide sequence ID" value="XM_034379055.1"/>
</dbReference>
<dbReference type="OrthoDB" id="10264870at2759"/>
<dbReference type="CDD" id="cd22934">
    <property type="entry name" value="HFD_TADA1"/>
    <property type="match status" value="1"/>
</dbReference>
<organism evidence="8">
    <name type="scientific">Thrips palmi</name>
    <name type="common">Melon thrips</name>
    <dbReference type="NCBI Taxonomy" id="161013"/>
    <lineage>
        <taxon>Eukaryota</taxon>
        <taxon>Metazoa</taxon>
        <taxon>Ecdysozoa</taxon>
        <taxon>Arthropoda</taxon>
        <taxon>Hexapoda</taxon>
        <taxon>Insecta</taxon>
        <taxon>Pterygota</taxon>
        <taxon>Neoptera</taxon>
        <taxon>Paraneoptera</taxon>
        <taxon>Thysanoptera</taxon>
        <taxon>Terebrantia</taxon>
        <taxon>Thripoidea</taxon>
        <taxon>Thripidae</taxon>
        <taxon>Thrips</taxon>
    </lineage>
</organism>
<dbReference type="KEGG" id="tpal:117641591"/>
<evidence type="ECO:0000313" key="7">
    <source>
        <dbReference type="Proteomes" id="UP000515158"/>
    </source>
</evidence>
<keyword evidence="4" id="KW-0804">Transcription</keyword>
<evidence type="ECO:0000256" key="6">
    <source>
        <dbReference type="SAM" id="MobiDB-lite"/>
    </source>
</evidence>
<evidence type="ECO:0000256" key="5">
    <source>
        <dbReference type="ARBA" id="ARBA00023242"/>
    </source>
</evidence>
<evidence type="ECO:0000256" key="2">
    <source>
        <dbReference type="ARBA" id="ARBA00010314"/>
    </source>
</evidence>
<comment type="similarity">
    <text evidence="2">Belongs to the TADA1 family.</text>
</comment>
<feature type="compositionally biased region" description="Basic residues" evidence="6">
    <location>
        <begin position="108"/>
        <end position="117"/>
    </location>
</feature>
<dbReference type="GO" id="GO:0005634">
    <property type="term" value="C:nucleus"/>
    <property type="evidence" value="ECO:0007669"/>
    <property type="project" value="UniProtKB-SubCell"/>
</dbReference>
<keyword evidence="7" id="KW-1185">Reference proteome</keyword>
<gene>
    <name evidence="8" type="primary">LOC117641591</name>
</gene>
<dbReference type="InParanoid" id="A0A6P8YES2"/>
<keyword evidence="5" id="KW-0539">Nucleus</keyword>
<dbReference type="GO" id="GO:0000124">
    <property type="term" value="C:SAGA complex"/>
    <property type="evidence" value="ECO:0007669"/>
    <property type="project" value="UniProtKB-ARBA"/>
</dbReference>
<evidence type="ECO:0000313" key="8">
    <source>
        <dbReference type="RefSeq" id="XP_034234946.1"/>
    </source>
</evidence>
<protein>
    <submittedName>
        <fullName evidence="8">Transcriptional adapter 1-like</fullName>
    </submittedName>
</protein>
<dbReference type="GO" id="GO:0003713">
    <property type="term" value="F:transcription coactivator activity"/>
    <property type="evidence" value="ECO:0007669"/>
    <property type="project" value="TreeGrafter"/>
</dbReference>
<dbReference type="InterPro" id="IPR024738">
    <property type="entry name" value="Hfi1/Tada1"/>
</dbReference>
<comment type="subcellular location">
    <subcellularLocation>
        <location evidence="1">Nucleus</location>
    </subcellularLocation>
</comment>
<dbReference type="Proteomes" id="UP000515158">
    <property type="component" value="Unplaced"/>
</dbReference>
<feature type="region of interest" description="Disordered" evidence="6">
    <location>
        <begin position="97"/>
        <end position="117"/>
    </location>
</feature>
<accession>A0A6P8YES2</accession>
<evidence type="ECO:0000256" key="3">
    <source>
        <dbReference type="ARBA" id="ARBA00023015"/>
    </source>
</evidence>
<evidence type="ECO:0000256" key="4">
    <source>
        <dbReference type="ARBA" id="ARBA00023163"/>
    </source>
</evidence>
<keyword evidence="3" id="KW-0805">Transcription regulation</keyword>
<name>A0A6P8YES2_THRPL</name>
<reference evidence="8" key="1">
    <citation type="submission" date="2025-08" db="UniProtKB">
        <authorList>
            <consortium name="RefSeq"/>
        </authorList>
    </citation>
    <scope>IDENTIFICATION</scope>
    <source>
        <tissue evidence="8">Total insect</tissue>
    </source>
</reference>